<feature type="compositionally biased region" description="Polar residues" evidence="1">
    <location>
        <begin position="115"/>
        <end position="125"/>
    </location>
</feature>
<evidence type="ECO:0000256" key="1">
    <source>
        <dbReference type="SAM" id="MobiDB-lite"/>
    </source>
</evidence>
<sequence length="125" mass="13341">MVVTLQNQISYLQAQLAKLPQPPPPLQQATMVATMPTTCGLSTLFHPMAQSPWIMMQQRTVDQRFQYVGGGTSASGNNAAGSTRGGDDNLHALARELMQRHGSVSATSCVADKATNASPSHSYPK</sequence>
<evidence type="ECO:0000313" key="2">
    <source>
        <dbReference type="EMBL" id="KAK7260251.1"/>
    </source>
</evidence>
<evidence type="ECO:0000313" key="3">
    <source>
        <dbReference type="Proteomes" id="UP001372338"/>
    </source>
</evidence>
<proteinExistence type="predicted"/>
<accession>A0AAN9EPT3</accession>
<reference evidence="2 3" key="1">
    <citation type="submission" date="2024-01" db="EMBL/GenBank/DDBJ databases">
        <title>The genomes of 5 underutilized Papilionoideae crops provide insights into root nodulation and disease resistanc.</title>
        <authorList>
            <person name="Yuan L."/>
        </authorList>
    </citation>
    <scope>NUCLEOTIDE SEQUENCE [LARGE SCALE GENOMIC DNA]</scope>
    <source>
        <strain evidence="2">ZHUSHIDOU_FW_LH</strain>
        <tissue evidence="2">Leaf</tissue>
    </source>
</reference>
<gene>
    <name evidence="2" type="ORF">RIF29_26149</name>
</gene>
<name>A0AAN9EPT3_CROPI</name>
<dbReference type="Proteomes" id="UP001372338">
    <property type="component" value="Unassembled WGS sequence"/>
</dbReference>
<keyword evidence="3" id="KW-1185">Reference proteome</keyword>
<feature type="region of interest" description="Disordered" evidence="1">
    <location>
        <begin position="104"/>
        <end position="125"/>
    </location>
</feature>
<organism evidence="2 3">
    <name type="scientific">Crotalaria pallida</name>
    <name type="common">Smooth rattlebox</name>
    <name type="synonym">Crotalaria striata</name>
    <dbReference type="NCBI Taxonomy" id="3830"/>
    <lineage>
        <taxon>Eukaryota</taxon>
        <taxon>Viridiplantae</taxon>
        <taxon>Streptophyta</taxon>
        <taxon>Embryophyta</taxon>
        <taxon>Tracheophyta</taxon>
        <taxon>Spermatophyta</taxon>
        <taxon>Magnoliopsida</taxon>
        <taxon>eudicotyledons</taxon>
        <taxon>Gunneridae</taxon>
        <taxon>Pentapetalae</taxon>
        <taxon>rosids</taxon>
        <taxon>fabids</taxon>
        <taxon>Fabales</taxon>
        <taxon>Fabaceae</taxon>
        <taxon>Papilionoideae</taxon>
        <taxon>50 kb inversion clade</taxon>
        <taxon>genistoids sensu lato</taxon>
        <taxon>core genistoids</taxon>
        <taxon>Crotalarieae</taxon>
        <taxon>Crotalaria</taxon>
    </lineage>
</organism>
<protein>
    <submittedName>
        <fullName evidence="2">Uncharacterized protein</fullName>
    </submittedName>
</protein>
<dbReference type="AlphaFoldDB" id="A0AAN9EPT3"/>
<dbReference type="EMBL" id="JAYWIO010000005">
    <property type="protein sequence ID" value="KAK7260251.1"/>
    <property type="molecule type" value="Genomic_DNA"/>
</dbReference>
<feature type="region of interest" description="Disordered" evidence="1">
    <location>
        <begin position="68"/>
        <end position="88"/>
    </location>
</feature>
<comment type="caution">
    <text evidence="2">The sequence shown here is derived from an EMBL/GenBank/DDBJ whole genome shotgun (WGS) entry which is preliminary data.</text>
</comment>